<dbReference type="EMBL" id="PYSW02000048">
    <property type="protein sequence ID" value="KAG2374073.1"/>
    <property type="molecule type" value="Genomic_DNA"/>
</dbReference>
<dbReference type="Pfam" id="PF00004">
    <property type="entry name" value="AAA"/>
    <property type="match status" value="1"/>
</dbReference>
<evidence type="ECO:0000256" key="10">
    <source>
        <dbReference type="SAM" id="MobiDB-lite"/>
    </source>
</evidence>
<sequence>MRQSASERDYNLQQQPQLSRLELFKQNHDIAFNFLTKGVEYDEKKEYEKARDYYREGIQCILQAERIPLSQQERYQAKTMLDKLQKHKTNFYNRMKEIDQILFDMQQQKQQELNKNILGNSNGGFFSNIMNIFSSNPPTTSSSSTNKNVISEDTRRLTTVDNTRHDPIYNHYPTNSQVLKSFPGNDRLISSANGSKTNSNPFAGMYNSVNICDGLAQQSQPPVHTRKRSSSNEQLHASYSENFGQVSSSNTANSVKNQNFNNNMTQSAMPSFSQQQTNKSSPMMQYPSPSTTNTSSTGHNLASIRNNLSLNNSNDLNNTKKKNASKLDQIPEFKGVDRKLLDHILNDVIETKTTNWEDIAGLKDAKQTLMETVVLPSLRPDLFHGLRAPCKGILLFGPPGTGKTMIARACASQCNATFFSISASSLVSKYHGEGEKLVKCLFAAARYLQPSVIFVDEIDSILSARSSEEHEASRRMKTEFMVQMEGVSNMNGKDERVLVMGATNIPDSLDEAILRRFTKRIYIPLPDFEARYALIKQLSSGQNIVLSDHDIRRICESTEGFSGSDLTALCKETAMIPIREISVERLMSIDAGKIRSVVLNDFMSSLSHVKPSTSHETITKLEKWNQSFGTSVNSK</sequence>
<dbReference type="Pfam" id="PF09336">
    <property type="entry name" value="Vps4_C"/>
    <property type="match status" value="1"/>
</dbReference>
<comment type="similarity">
    <text evidence="9">Belongs to the AAA ATPase family.</text>
</comment>
<reference evidence="13 14" key="1">
    <citation type="journal article" date="2018" name="BMC Genomics">
        <title>The genome of Naegleria lovaniensis, the basis for a comparative approach to unravel pathogenicity factors of the human pathogenic amoeba N. fowleri.</title>
        <authorList>
            <person name="Liechti N."/>
            <person name="Schurch N."/>
            <person name="Bruggmann R."/>
            <person name="Wittwer M."/>
        </authorList>
    </citation>
    <scope>NUCLEOTIDE SEQUENCE [LARGE SCALE GENOMIC DNA]</scope>
    <source>
        <strain evidence="13 14">ATCC 30569</strain>
    </source>
</reference>
<dbReference type="InterPro" id="IPR041569">
    <property type="entry name" value="AAA_lid_3"/>
</dbReference>
<dbReference type="GO" id="GO:0016887">
    <property type="term" value="F:ATP hydrolysis activity"/>
    <property type="evidence" value="ECO:0007669"/>
    <property type="project" value="InterPro"/>
</dbReference>
<evidence type="ECO:0000256" key="3">
    <source>
        <dbReference type="ARBA" id="ARBA00022741"/>
    </source>
</evidence>
<dbReference type="InterPro" id="IPR003959">
    <property type="entry name" value="ATPase_AAA_core"/>
</dbReference>
<evidence type="ECO:0000256" key="4">
    <source>
        <dbReference type="ARBA" id="ARBA00022840"/>
    </source>
</evidence>
<dbReference type="GeneID" id="68103606"/>
<dbReference type="PANTHER" id="PTHR23074">
    <property type="entry name" value="AAA DOMAIN-CONTAINING"/>
    <property type="match status" value="1"/>
</dbReference>
<comment type="caution">
    <text evidence="13">The sequence shown here is derived from an EMBL/GenBank/DDBJ whole genome shotgun (WGS) entry which is preliminary data.</text>
</comment>
<dbReference type="CDD" id="cd19509">
    <property type="entry name" value="RecA-like_VPS4-like"/>
    <property type="match status" value="1"/>
</dbReference>
<dbReference type="InterPro" id="IPR036181">
    <property type="entry name" value="MIT_dom_sf"/>
</dbReference>
<dbReference type="GO" id="GO:0016020">
    <property type="term" value="C:membrane"/>
    <property type="evidence" value="ECO:0007669"/>
    <property type="project" value="UniProtKB-SubCell"/>
</dbReference>
<evidence type="ECO:0000256" key="8">
    <source>
        <dbReference type="ARBA" id="ARBA00038871"/>
    </source>
</evidence>
<keyword evidence="4 9" id="KW-0067">ATP-binding</keyword>
<keyword evidence="2" id="KW-0493">Microtubule</keyword>
<evidence type="ECO:0000256" key="6">
    <source>
        <dbReference type="ARBA" id="ARBA00023235"/>
    </source>
</evidence>
<evidence type="ECO:0000256" key="1">
    <source>
        <dbReference type="ARBA" id="ARBA00004370"/>
    </source>
</evidence>
<proteinExistence type="inferred from homology"/>
<name>A0AA88KDF0_NAELO</name>
<dbReference type="InterPro" id="IPR050304">
    <property type="entry name" value="MT-severing_AAA_ATPase"/>
</dbReference>
<feature type="compositionally biased region" description="Polar residues" evidence="10">
    <location>
        <begin position="243"/>
        <end position="283"/>
    </location>
</feature>
<dbReference type="SUPFAM" id="SSF116846">
    <property type="entry name" value="MIT domain"/>
    <property type="match status" value="1"/>
</dbReference>
<keyword evidence="5" id="KW-0472">Membrane</keyword>
<dbReference type="FunFam" id="1.10.8.60:FF:000022">
    <property type="entry name" value="Fidgetin like 1"/>
    <property type="match status" value="1"/>
</dbReference>
<dbReference type="GO" id="GO:0005524">
    <property type="term" value="F:ATP binding"/>
    <property type="evidence" value="ECO:0007669"/>
    <property type="project" value="UniProtKB-KW"/>
</dbReference>
<evidence type="ECO:0000256" key="9">
    <source>
        <dbReference type="RuleBase" id="RU003651"/>
    </source>
</evidence>
<dbReference type="SMART" id="SM00382">
    <property type="entry name" value="AAA"/>
    <property type="match status" value="1"/>
</dbReference>
<dbReference type="SUPFAM" id="SSF52540">
    <property type="entry name" value="P-loop containing nucleoside triphosphate hydrolases"/>
    <property type="match status" value="1"/>
</dbReference>
<dbReference type="PROSITE" id="PS00674">
    <property type="entry name" value="AAA"/>
    <property type="match status" value="1"/>
</dbReference>
<comment type="subcellular location">
    <subcellularLocation>
        <location evidence="1">Membrane</location>
    </subcellularLocation>
</comment>
<accession>A0AA88KDF0</accession>
<organism evidence="13 14">
    <name type="scientific">Naegleria lovaniensis</name>
    <name type="common">Amoeba</name>
    <dbReference type="NCBI Taxonomy" id="51637"/>
    <lineage>
        <taxon>Eukaryota</taxon>
        <taxon>Discoba</taxon>
        <taxon>Heterolobosea</taxon>
        <taxon>Tetramitia</taxon>
        <taxon>Eutetramitia</taxon>
        <taxon>Vahlkampfiidae</taxon>
        <taxon>Naegleria</taxon>
    </lineage>
</organism>
<evidence type="ECO:0000256" key="7">
    <source>
        <dbReference type="ARBA" id="ARBA00036378"/>
    </source>
</evidence>
<gene>
    <name evidence="13" type="ORF">C9374_011152</name>
</gene>
<evidence type="ECO:0000259" key="11">
    <source>
        <dbReference type="SMART" id="SM00382"/>
    </source>
</evidence>
<evidence type="ECO:0000313" key="13">
    <source>
        <dbReference type="EMBL" id="KAG2374073.1"/>
    </source>
</evidence>
<feature type="domain" description="AAA+ ATPase" evidence="11">
    <location>
        <begin position="389"/>
        <end position="527"/>
    </location>
</feature>
<dbReference type="InterPro" id="IPR003960">
    <property type="entry name" value="ATPase_AAA_CS"/>
</dbReference>
<dbReference type="RefSeq" id="XP_044543247.1">
    <property type="nucleotide sequence ID" value="XM_044686776.1"/>
</dbReference>
<evidence type="ECO:0000256" key="5">
    <source>
        <dbReference type="ARBA" id="ARBA00023136"/>
    </source>
</evidence>
<dbReference type="Proteomes" id="UP000816034">
    <property type="component" value="Unassembled WGS sequence"/>
</dbReference>
<comment type="catalytic activity">
    <reaction evidence="7">
        <text>n ATP + n H2O + a microtubule = n ADP + n phosphate + (n+1) alpha/beta tubulin heterodimers.</text>
        <dbReference type="EC" id="5.6.1.1"/>
    </reaction>
</comment>
<evidence type="ECO:0000259" key="12">
    <source>
        <dbReference type="SMART" id="SM00745"/>
    </source>
</evidence>
<dbReference type="AlphaFoldDB" id="A0AA88KDF0"/>
<dbReference type="EC" id="5.6.1.1" evidence="8"/>
<dbReference type="InterPro" id="IPR003593">
    <property type="entry name" value="AAA+_ATPase"/>
</dbReference>
<dbReference type="InterPro" id="IPR027417">
    <property type="entry name" value="P-loop_NTPase"/>
</dbReference>
<keyword evidence="3 9" id="KW-0547">Nucleotide-binding</keyword>
<dbReference type="Gene3D" id="1.20.58.80">
    <property type="entry name" value="Phosphotransferase system, lactose/cellobiose-type IIA subunit"/>
    <property type="match status" value="1"/>
</dbReference>
<feature type="domain" description="MIT" evidence="12">
    <location>
        <begin position="24"/>
        <end position="97"/>
    </location>
</feature>
<evidence type="ECO:0000313" key="14">
    <source>
        <dbReference type="Proteomes" id="UP000816034"/>
    </source>
</evidence>
<dbReference type="Gene3D" id="1.10.8.60">
    <property type="match status" value="1"/>
</dbReference>
<dbReference type="Pfam" id="PF17862">
    <property type="entry name" value="AAA_lid_3"/>
    <property type="match status" value="1"/>
</dbReference>
<dbReference type="PANTHER" id="PTHR23074:SF86">
    <property type="entry name" value="SPASTIN"/>
    <property type="match status" value="1"/>
</dbReference>
<keyword evidence="14" id="KW-1185">Reference proteome</keyword>
<feature type="compositionally biased region" description="Low complexity" evidence="10">
    <location>
        <begin position="287"/>
        <end position="301"/>
    </location>
</feature>
<dbReference type="GO" id="GO:0008568">
    <property type="term" value="F:microtubule severing ATPase activity"/>
    <property type="evidence" value="ECO:0007669"/>
    <property type="project" value="UniProtKB-EC"/>
</dbReference>
<dbReference type="FunFam" id="3.40.50.300:FF:000093">
    <property type="entry name" value="Fidgetin-like 1"/>
    <property type="match status" value="1"/>
</dbReference>
<dbReference type="SMART" id="SM00745">
    <property type="entry name" value="MIT"/>
    <property type="match status" value="1"/>
</dbReference>
<evidence type="ECO:0000256" key="2">
    <source>
        <dbReference type="ARBA" id="ARBA00022701"/>
    </source>
</evidence>
<protein>
    <recommendedName>
        <fullName evidence="8">microtubule-severing ATPase</fullName>
        <ecNumber evidence="8">5.6.1.1</ecNumber>
    </recommendedName>
</protein>
<keyword evidence="6" id="KW-0413">Isomerase</keyword>
<dbReference type="InterPro" id="IPR007330">
    <property type="entry name" value="MIT_dom"/>
</dbReference>
<dbReference type="GO" id="GO:0005874">
    <property type="term" value="C:microtubule"/>
    <property type="evidence" value="ECO:0007669"/>
    <property type="project" value="UniProtKB-KW"/>
</dbReference>
<dbReference type="Gene3D" id="3.40.50.300">
    <property type="entry name" value="P-loop containing nucleotide triphosphate hydrolases"/>
    <property type="match status" value="1"/>
</dbReference>
<dbReference type="InterPro" id="IPR015415">
    <property type="entry name" value="Spast_Vps4_C"/>
</dbReference>
<feature type="region of interest" description="Disordered" evidence="10">
    <location>
        <begin position="243"/>
        <end position="301"/>
    </location>
</feature>